<dbReference type="EMBL" id="VGIY01000015">
    <property type="protein sequence ID" value="MBM3316469.1"/>
    <property type="molecule type" value="Genomic_DNA"/>
</dbReference>
<dbReference type="Proteomes" id="UP000748308">
    <property type="component" value="Unassembled WGS sequence"/>
</dbReference>
<dbReference type="Pfam" id="PF13860">
    <property type="entry name" value="FlgD_ig"/>
    <property type="match status" value="1"/>
</dbReference>
<evidence type="ECO:0000313" key="3">
    <source>
        <dbReference type="EMBL" id="MBM3316469.1"/>
    </source>
</evidence>
<feature type="signal peptide" evidence="1">
    <location>
        <begin position="1"/>
        <end position="21"/>
    </location>
</feature>
<accession>A0A938BKX4</accession>
<comment type="caution">
    <text evidence="3">The sequence shown here is derived from an EMBL/GenBank/DDBJ whole genome shotgun (WGS) entry which is preliminary data.</text>
</comment>
<feature type="domain" description="FlgD/Vpr Ig-like" evidence="2">
    <location>
        <begin position="1018"/>
        <end position="1080"/>
    </location>
</feature>
<name>A0A938BKX4_UNCEI</name>
<dbReference type="InterPro" id="IPR025965">
    <property type="entry name" value="FlgD/Vpr_Ig-like"/>
</dbReference>
<organism evidence="3 4">
    <name type="scientific">Eiseniibacteriota bacterium</name>
    <dbReference type="NCBI Taxonomy" id="2212470"/>
    <lineage>
        <taxon>Bacteria</taxon>
        <taxon>Candidatus Eiseniibacteriota</taxon>
    </lineage>
</organism>
<proteinExistence type="predicted"/>
<keyword evidence="1" id="KW-0732">Signal</keyword>
<reference evidence="3" key="1">
    <citation type="submission" date="2019-03" db="EMBL/GenBank/DDBJ databases">
        <title>Lake Tanganyika Metagenome-Assembled Genomes (MAGs).</title>
        <authorList>
            <person name="Tran P."/>
        </authorList>
    </citation>
    <scope>NUCLEOTIDE SEQUENCE</scope>
    <source>
        <strain evidence="3">M_DeepCast_400m_m2_100</strain>
    </source>
</reference>
<evidence type="ECO:0000259" key="2">
    <source>
        <dbReference type="Pfam" id="PF13860"/>
    </source>
</evidence>
<evidence type="ECO:0000256" key="1">
    <source>
        <dbReference type="SAM" id="SignalP"/>
    </source>
</evidence>
<evidence type="ECO:0000313" key="4">
    <source>
        <dbReference type="Proteomes" id="UP000748308"/>
    </source>
</evidence>
<feature type="chain" id="PRO_5037783233" description="FlgD/Vpr Ig-like domain-containing protein" evidence="1">
    <location>
        <begin position="22"/>
        <end position="1093"/>
    </location>
</feature>
<sequence length="1093" mass="120099">MRRGFALFAILCLVAVGSALARPAQTPDYQQMLLPGQHEDGFTPIRHEFTRVDTVWFGGDDGTGTALFSEDLANPDDAMWTWDHGGPDEFEGWYTQDMTTNDGVYFYRVTAASFAGDPCVPMFPGTTGQLWCGMHEADANDRDWVGGMGYGNNFCQRAMSPFLPCAGQKDVTVSWKMFQDSEVDYDYTYLYVLAYDSDVPPNLLTEVQVELYDGIIGSYAAPVTETKVMAAASIPAATTQVKVEFRFAADGGWSDEDGDYLTACGPFAADDVVVTVQGSSAVTYNFESGAQGWTFDACEGIGAYMAVWDEETWTEWVTTVNLPCGCTLSGNALGCVDTSTPFSVPGHKRDHQEQLTSGLCVLDRDAYPPEGYNTTIAQYNAYFYMRRAAGSFYRPGFKYYPFTSAVNPVPHMSQRLGQDVWYHTGITPFCTDGSITSLSANGMSTDWEQARFILEVITSCPQFGIPPAECRFEGQTFGAPLFDNVRVGVFGSVDAPSITLAVGHLFHDGFGQNFPTYLEPGDVGNSNVSYDYSRDDVDANDMHSDSAMIEGPMPTAARQWLCKLMVHVEKKGPRQDMIPGYHFWKSRLQGDPEAGWVGVLMDSAQISQSLVSAQAFSTYFHEDDPGFRGPRAQDYNELNEILPDLVFTPGTTIRYYYAPFWTDTPHITGFYGLRPDGWEYEILPGMRLQQGSEWDVEWPSVLYIDAFNRGSETYIVPTLAQLGLEYDKFDALDKGSNYDAPFKRSFRNGTWGNSGMTTQQALGYRLIIYNSGTFDVDSMEPPEFELFDEWLDATDCPEAAAVRRGLVLNGDQLMSIMDDPLGGIASDFANLKLGAQFVAESYRIYNNDQYNCIGTVASGSAVFTPAAPGASAFGNDCPTIFDFNVLGTHATGGTPSVGNLLWQSYNPGSTNPTVEFSQIVRAPAGTNWRSVVDAFSFHHVTQYGSPGNECQADSAKIVAGAANLLGPALTWIQDPSDPFVYWQYPCEDAAVDGNPDGHLAGQVNYLYQSRPNPFRSSATVRFNLAQAGRVDLSIYDVTGRLVRSLVNGERPAGENSVVWDGLDNGGSRVSGGIFWMQMNANGFSSSKKMVVLR</sequence>
<dbReference type="Gene3D" id="2.60.40.4070">
    <property type="match status" value="1"/>
</dbReference>
<protein>
    <recommendedName>
        <fullName evidence="2">FlgD/Vpr Ig-like domain-containing protein</fullName>
    </recommendedName>
</protein>
<gene>
    <name evidence="3" type="ORF">FJY75_01325</name>
</gene>
<dbReference type="AlphaFoldDB" id="A0A938BKX4"/>